<dbReference type="InterPro" id="IPR001309">
    <property type="entry name" value="Pept_C14_p20"/>
</dbReference>
<sequence length="492" mass="51331">MKGQTGQRSSFRDVARLVAAGLVLGLALVLGSAPAAAEKRIALVIGNGKYDGAIGPLANPPRDAEVMGKQLAALGFQVVKLVNGDQKAMKRAISDFGGRLLAAGPDAVGLFFYAGHGVQIRGINYLIPVGAAIEREADAELEAVNAEWVLDQMSYAGNSVNIMLLDACRNNPLTRSFRSADRGLARMDAPTGTFVGYSTAPGEVAADGTGENSPYVAALASEMGKPGIALEETFRNVRVRVMAETDQRQVPWDSSSLTGAFYFRAPQQTAAIAPQPAAPAAQAATAATAGQEAGESERLFWESIKDSSDPAEFEAYLAQYPNGHYSGLARLKVSRLSGASQAGNNQAANNQAGQQRTAEAAQPTQPAAPVQSAAVEPPAPAPATPAPAISPPAAASGSGLVLSSRVAGELDRYLRILGPGKSAFAVSANGEASGFFVCEMANQCVPGKRTLQANRDPNYARKEAVRLCESRGQGSCEILMLGDKKQLDFSRP</sequence>
<dbReference type="SUPFAM" id="SSF52129">
    <property type="entry name" value="Caspase-like"/>
    <property type="match status" value="1"/>
</dbReference>
<evidence type="ECO:0000313" key="3">
    <source>
        <dbReference type="EMBL" id="TDQ84048.1"/>
    </source>
</evidence>
<accession>A0A4R6X0R8</accession>
<dbReference type="GO" id="GO:0004197">
    <property type="term" value="F:cysteine-type endopeptidase activity"/>
    <property type="evidence" value="ECO:0007669"/>
    <property type="project" value="InterPro"/>
</dbReference>
<dbReference type="OrthoDB" id="321999at2"/>
<dbReference type="EMBL" id="SNYW01000006">
    <property type="protein sequence ID" value="TDQ84048.1"/>
    <property type="molecule type" value="Genomic_DNA"/>
</dbReference>
<dbReference type="InterPro" id="IPR052039">
    <property type="entry name" value="Caspase-related_regulators"/>
</dbReference>
<evidence type="ECO:0000259" key="2">
    <source>
        <dbReference type="PROSITE" id="PS50208"/>
    </source>
</evidence>
<evidence type="ECO:0000256" key="1">
    <source>
        <dbReference type="SAM" id="MobiDB-lite"/>
    </source>
</evidence>
<dbReference type="Pfam" id="PF00656">
    <property type="entry name" value="Peptidase_C14"/>
    <property type="match status" value="1"/>
</dbReference>
<dbReference type="Gene3D" id="3.40.50.1460">
    <property type="match status" value="1"/>
</dbReference>
<name>A0A4R6X0R8_9PROT</name>
<feature type="region of interest" description="Disordered" evidence="1">
    <location>
        <begin position="340"/>
        <end position="394"/>
    </location>
</feature>
<dbReference type="PANTHER" id="PTHR22576:SF37">
    <property type="entry name" value="MUCOSA-ASSOCIATED LYMPHOID TISSUE LYMPHOMA TRANSLOCATION PROTEIN 1"/>
    <property type="match status" value="1"/>
</dbReference>
<reference evidence="3 4" key="1">
    <citation type="submission" date="2019-03" db="EMBL/GenBank/DDBJ databases">
        <title>Genomic Encyclopedia of Type Strains, Phase III (KMG-III): the genomes of soil and plant-associated and newly described type strains.</title>
        <authorList>
            <person name="Whitman W."/>
        </authorList>
    </citation>
    <scope>NUCLEOTIDE SEQUENCE [LARGE SCALE GENOMIC DNA]</scope>
    <source>
        <strain evidence="3 4">CGMCC 1.7660</strain>
    </source>
</reference>
<dbReference type="PANTHER" id="PTHR22576">
    <property type="entry name" value="MUCOSA ASSOCIATED LYMPHOID TISSUE LYMPHOMA TRANSLOCATION PROTEIN 1/PARACASPASE"/>
    <property type="match status" value="1"/>
</dbReference>
<dbReference type="PROSITE" id="PS50208">
    <property type="entry name" value="CASPASE_P20"/>
    <property type="match status" value="1"/>
</dbReference>
<gene>
    <name evidence="3" type="ORF">A8950_0594</name>
</gene>
<protein>
    <submittedName>
        <fullName evidence="3">Putative caspase-like protein</fullName>
    </submittedName>
</protein>
<dbReference type="GO" id="GO:0006508">
    <property type="term" value="P:proteolysis"/>
    <property type="evidence" value="ECO:0007669"/>
    <property type="project" value="InterPro"/>
</dbReference>
<keyword evidence="4" id="KW-1185">Reference proteome</keyword>
<dbReference type="InterPro" id="IPR011600">
    <property type="entry name" value="Pept_C14_caspase"/>
</dbReference>
<proteinExistence type="predicted"/>
<dbReference type="AlphaFoldDB" id="A0A4R6X0R8"/>
<feature type="compositionally biased region" description="Low complexity" evidence="1">
    <location>
        <begin position="340"/>
        <end position="376"/>
    </location>
</feature>
<dbReference type="Proteomes" id="UP000295783">
    <property type="component" value="Unassembled WGS sequence"/>
</dbReference>
<evidence type="ECO:0000313" key="4">
    <source>
        <dbReference type="Proteomes" id="UP000295783"/>
    </source>
</evidence>
<feature type="domain" description="Caspase family p20" evidence="2">
    <location>
        <begin position="38"/>
        <end position="172"/>
    </location>
</feature>
<dbReference type="InterPro" id="IPR029030">
    <property type="entry name" value="Caspase-like_dom_sf"/>
</dbReference>
<organism evidence="3 4">
    <name type="scientific">Dongia mobilis</name>
    <dbReference type="NCBI Taxonomy" id="578943"/>
    <lineage>
        <taxon>Bacteria</taxon>
        <taxon>Pseudomonadati</taxon>
        <taxon>Pseudomonadota</taxon>
        <taxon>Alphaproteobacteria</taxon>
        <taxon>Rhodospirillales</taxon>
        <taxon>Dongiaceae</taxon>
        <taxon>Dongia</taxon>
    </lineage>
</organism>
<feature type="compositionally biased region" description="Pro residues" evidence="1">
    <location>
        <begin position="377"/>
        <end position="390"/>
    </location>
</feature>
<dbReference type="RefSeq" id="WP_133612111.1">
    <property type="nucleotide sequence ID" value="NZ_SNYW01000006.1"/>
</dbReference>
<comment type="caution">
    <text evidence="3">The sequence shown here is derived from an EMBL/GenBank/DDBJ whole genome shotgun (WGS) entry which is preliminary data.</text>
</comment>